<keyword evidence="2" id="KW-1185">Reference proteome</keyword>
<proteinExistence type="predicted"/>
<dbReference type="EMBL" id="JAWDGP010007158">
    <property type="protein sequence ID" value="KAK3729158.1"/>
    <property type="molecule type" value="Genomic_DNA"/>
</dbReference>
<evidence type="ECO:0000313" key="1">
    <source>
        <dbReference type="EMBL" id="KAK3729158.1"/>
    </source>
</evidence>
<gene>
    <name evidence="1" type="ORF">RRG08_025499</name>
</gene>
<name>A0AAE1CQN3_9GAST</name>
<reference evidence="1" key="1">
    <citation type="journal article" date="2023" name="G3 (Bethesda)">
        <title>A reference genome for the long-term kleptoplast-retaining sea slug Elysia crispata morphotype clarki.</title>
        <authorList>
            <person name="Eastman K.E."/>
            <person name="Pendleton A.L."/>
            <person name="Shaikh M.A."/>
            <person name="Suttiyut T."/>
            <person name="Ogas R."/>
            <person name="Tomko P."/>
            <person name="Gavelis G."/>
            <person name="Widhalm J.R."/>
            <person name="Wisecaver J.H."/>
        </authorList>
    </citation>
    <scope>NUCLEOTIDE SEQUENCE</scope>
    <source>
        <strain evidence="1">ECLA1</strain>
    </source>
</reference>
<organism evidence="1 2">
    <name type="scientific">Elysia crispata</name>
    <name type="common">lettuce slug</name>
    <dbReference type="NCBI Taxonomy" id="231223"/>
    <lineage>
        <taxon>Eukaryota</taxon>
        <taxon>Metazoa</taxon>
        <taxon>Spiralia</taxon>
        <taxon>Lophotrochozoa</taxon>
        <taxon>Mollusca</taxon>
        <taxon>Gastropoda</taxon>
        <taxon>Heterobranchia</taxon>
        <taxon>Euthyneura</taxon>
        <taxon>Panpulmonata</taxon>
        <taxon>Sacoglossa</taxon>
        <taxon>Placobranchoidea</taxon>
        <taxon>Plakobranchidae</taxon>
        <taxon>Elysia</taxon>
    </lineage>
</organism>
<protein>
    <submittedName>
        <fullName evidence="1">Uncharacterized protein</fullName>
    </submittedName>
</protein>
<dbReference type="Proteomes" id="UP001283361">
    <property type="component" value="Unassembled WGS sequence"/>
</dbReference>
<sequence>MVARFTEVLQTFVLLTDEYAVIQQIWPVEKIIISSGALGLFGATMSAGSGNQLGLGVIGPSQITDVVYSCTA</sequence>
<evidence type="ECO:0000313" key="2">
    <source>
        <dbReference type="Proteomes" id="UP001283361"/>
    </source>
</evidence>
<accession>A0AAE1CQN3</accession>
<dbReference type="AlphaFoldDB" id="A0AAE1CQN3"/>
<comment type="caution">
    <text evidence="1">The sequence shown here is derived from an EMBL/GenBank/DDBJ whole genome shotgun (WGS) entry which is preliminary data.</text>
</comment>